<dbReference type="EMBL" id="KN831784">
    <property type="protein sequence ID" value="KIM39859.1"/>
    <property type="molecule type" value="Genomic_DNA"/>
</dbReference>
<dbReference type="HOGENOM" id="CLU_2061775_0_0_1"/>
<name>A0A0C3C6K4_HEBCY</name>
<proteinExistence type="predicted"/>
<feature type="region of interest" description="Disordered" evidence="1">
    <location>
        <begin position="23"/>
        <end position="65"/>
    </location>
</feature>
<organism evidence="2 3">
    <name type="scientific">Hebeloma cylindrosporum</name>
    <dbReference type="NCBI Taxonomy" id="76867"/>
    <lineage>
        <taxon>Eukaryota</taxon>
        <taxon>Fungi</taxon>
        <taxon>Dikarya</taxon>
        <taxon>Basidiomycota</taxon>
        <taxon>Agaricomycotina</taxon>
        <taxon>Agaricomycetes</taxon>
        <taxon>Agaricomycetidae</taxon>
        <taxon>Agaricales</taxon>
        <taxon>Agaricineae</taxon>
        <taxon>Hymenogastraceae</taxon>
        <taxon>Hebeloma</taxon>
    </lineage>
</organism>
<protein>
    <submittedName>
        <fullName evidence="2">Uncharacterized protein</fullName>
    </submittedName>
</protein>
<sequence>MINITPIHLLTSNHVLVHSRGANQAKKHVQGVPNPEGVRSSQLLSFAAPPPQGRHASGSDKRGRDFYAGQPVRIRDVNGQYLFGQVAYAARSFDKTVFVLIGVDNIPVANDPKIIVPTQ</sequence>
<evidence type="ECO:0000313" key="2">
    <source>
        <dbReference type="EMBL" id="KIM39859.1"/>
    </source>
</evidence>
<accession>A0A0C3C6K4</accession>
<dbReference type="Proteomes" id="UP000053424">
    <property type="component" value="Unassembled WGS sequence"/>
</dbReference>
<dbReference type="AlphaFoldDB" id="A0A0C3C6K4"/>
<gene>
    <name evidence="2" type="ORF">M413DRAFT_29028</name>
</gene>
<evidence type="ECO:0000313" key="3">
    <source>
        <dbReference type="Proteomes" id="UP000053424"/>
    </source>
</evidence>
<keyword evidence="3" id="KW-1185">Reference proteome</keyword>
<reference evidence="2 3" key="1">
    <citation type="submission" date="2014-04" db="EMBL/GenBank/DDBJ databases">
        <authorList>
            <consortium name="DOE Joint Genome Institute"/>
            <person name="Kuo A."/>
            <person name="Gay G."/>
            <person name="Dore J."/>
            <person name="Kohler A."/>
            <person name="Nagy L.G."/>
            <person name="Floudas D."/>
            <person name="Copeland A."/>
            <person name="Barry K.W."/>
            <person name="Cichocki N."/>
            <person name="Veneault-Fourrey C."/>
            <person name="LaButti K."/>
            <person name="Lindquist E.A."/>
            <person name="Lipzen A."/>
            <person name="Lundell T."/>
            <person name="Morin E."/>
            <person name="Murat C."/>
            <person name="Sun H."/>
            <person name="Tunlid A."/>
            <person name="Henrissat B."/>
            <person name="Grigoriev I.V."/>
            <person name="Hibbett D.S."/>
            <person name="Martin F."/>
            <person name="Nordberg H.P."/>
            <person name="Cantor M.N."/>
            <person name="Hua S.X."/>
        </authorList>
    </citation>
    <scope>NUCLEOTIDE SEQUENCE [LARGE SCALE GENOMIC DNA]</scope>
    <source>
        <strain evidence="3">h7</strain>
    </source>
</reference>
<evidence type="ECO:0000256" key="1">
    <source>
        <dbReference type="SAM" id="MobiDB-lite"/>
    </source>
</evidence>
<reference evidence="3" key="2">
    <citation type="submission" date="2015-01" db="EMBL/GenBank/DDBJ databases">
        <title>Evolutionary Origins and Diversification of the Mycorrhizal Mutualists.</title>
        <authorList>
            <consortium name="DOE Joint Genome Institute"/>
            <consortium name="Mycorrhizal Genomics Consortium"/>
            <person name="Kohler A."/>
            <person name="Kuo A."/>
            <person name="Nagy L.G."/>
            <person name="Floudas D."/>
            <person name="Copeland A."/>
            <person name="Barry K.W."/>
            <person name="Cichocki N."/>
            <person name="Veneault-Fourrey C."/>
            <person name="LaButti K."/>
            <person name="Lindquist E.A."/>
            <person name="Lipzen A."/>
            <person name="Lundell T."/>
            <person name="Morin E."/>
            <person name="Murat C."/>
            <person name="Riley R."/>
            <person name="Ohm R."/>
            <person name="Sun H."/>
            <person name="Tunlid A."/>
            <person name="Henrissat B."/>
            <person name="Grigoriev I.V."/>
            <person name="Hibbett D.S."/>
            <person name="Martin F."/>
        </authorList>
    </citation>
    <scope>NUCLEOTIDE SEQUENCE [LARGE SCALE GENOMIC DNA]</scope>
    <source>
        <strain evidence="3">h7</strain>
    </source>
</reference>